<dbReference type="PANTHER" id="PTHR24543">
    <property type="entry name" value="MULTICOPPER OXIDASE-RELATED"/>
    <property type="match status" value="1"/>
</dbReference>
<organism evidence="2 3">
    <name type="scientific">Halocaridina rubra</name>
    <name type="common">Hawaiian red shrimp</name>
    <dbReference type="NCBI Taxonomy" id="373956"/>
    <lineage>
        <taxon>Eukaryota</taxon>
        <taxon>Metazoa</taxon>
        <taxon>Ecdysozoa</taxon>
        <taxon>Arthropoda</taxon>
        <taxon>Crustacea</taxon>
        <taxon>Multicrustacea</taxon>
        <taxon>Malacostraca</taxon>
        <taxon>Eumalacostraca</taxon>
        <taxon>Eucarida</taxon>
        <taxon>Decapoda</taxon>
        <taxon>Pleocyemata</taxon>
        <taxon>Caridea</taxon>
        <taxon>Atyoidea</taxon>
        <taxon>Atyidae</taxon>
        <taxon>Halocaridina</taxon>
    </lineage>
</organism>
<proteinExistence type="predicted"/>
<dbReference type="AlphaFoldDB" id="A0AAN8X3V4"/>
<evidence type="ECO:0000313" key="2">
    <source>
        <dbReference type="EMBL" id="KAK7077461.1"/>
    </source>
</evidence>
<comment type="caution">
    <text evidence="2">The sequence shown here is derived from an EMBL/GenBank/DDBJ whole genome shotgun (WGS) entry which is preliminary data.</text>
</comment>
<reference evidence="2 3" key="1">
    <citation type="submission" date="2023-11" db="EMBL/GenBank/DDBJ databases">
        <title>Halocaridina rubra genome assembly.</title>
        <authorList>
            <person name="Smith C."/>
        </authorList>
    </citation>
    <scope>NUCLEOTIDE SEQUENCE [LARGE SCALE GENOMIC DNA]</scope>
    <source>
        <strain evidence="2">EP-1</strain>
        <tissue evidence="2">Whole</tissue>
    </source>
</reference>
<dbReference type="EMBL" id="JAXCGZ010008768">
    <property type="protein sequence ID" value="KAK7077461.1"/>
    <property type="molecule type" value="Genomic_DNA"/>
</dbReference>
<evidence type="ECO:0000313" key="3">
    <source>
        <dbReference type="Proteomes" id="UP001381693"/>
    </source>
</evidence>
<dbReference type="Proteomes" id="UP001381693">
    <property type="component" value="Unassembled WGS sequence"/>
</dbReference>
<protein>
    <recommendedName>
        <fullName evidence="1">F5/8 type C domain-containing protein</fullName>
    </recommendedName>
</protein>
<dbReference type="SUPFAM" id="SSF49785">
    <property type="entry name" value="Galactose-binding domain-like"/>
    <property type="match status" value="1"/>
</dbReference>
<dbReference type="PROSITE" id="PS50022">
    <property type="entry name" value="FA58C_3"/>
    <property type="match status" value="1"/>
</dbReference>
<dbReference type="Gene3D" id="2.60.120.260">
    <property type="entry name" value="Galactose-binding domain-like"/>
    <property type="match status" value="1"/>
</dbReference>
<dbReference type="PANTHER" id="PTHR24543:SF334">
    <property type="entry name" value="F5_8 TYPE C DOMAIN-CONTAINING PROTEIN"/>
    <property type="match status" value="1"/>
</dbReference>
<name>A0AAN8X3V4_HALRR</name>
<dbReference type="InterPro" id="IPR000421">
    <property type="entry name" value="FA58C"/>
</dbReference>
<keyword evidence="3" id="KW-1185">Reference proteome</keyword>
<sequence>CKTIISEGSHVQLSASSSVPWTRRKSCQPTDASLNSHRAWCARRKDEHQWLQWDLGPPHLVTGIITRGRGDTGRKHWVKAYTLTYSNDSRVWFTYKDGNHLDTKEFSGGGYILNVREVFALITVVNELVTQLSRGMTRVT</sequence>
<feature type="non-terminal residue" evidence="2">
    <location>
        <position position="1"/>
    </location>
</feature>
<accession>A0AAN8X3V4</accession>
<feature type="domain" description="F5/8 type C" evidence="1">
    <location>
        <begin position="1"/>
        <end position="108"/>
    </location>
</feature>
<evidence type="ECO:0000259" key="1">
    <source>
        <dbReference type="PROSITE" id="PS50022"/>
    </source>
</evidence>
<dbReference type="InterPro" id="IPR008979">
    <property type="entry name" value="Galactose-bd-like_sf"/>
</dbReference>
<gene>
    <name evidence="2" type="ORF">SK128_009079</name>
</gene>
<dbReference type="Pfam" id="PF00754">
    <property type="entry name" value="F5_F8_type_C"/>
    <property type="match status" value="1"/>
</dbReference>